<accession>A0ABX2T3M5</accession>
<reference evidence="2 3" key="1">
    <citation type="submission" date="2020-07" db="EMBL/GenBank/DDBJ databases">
        <title>MOT database genomes.</title>
        <authorList>
            <person name="Joseph S."/>
            <person name="Aduse-Opoku J."/>
            <person name="Hashim A."/>
            <person name="Wade W."/>
            <person name="Curtis M."/>
        </authorList>
    </citation>
    <scope>NUCLEOTIDE SEQUENCE [LARGE SCALE GENOMIC DNA]</scope>
    <source>
        <strain evidence="2 3">CIP 106318</strain>
    </source>
</reference>
<organism evidence="2 3">
    <name type="scientific">Gemelliphila palaticanis</name>
    <dbReference type="NCBI Taxonomy" id="81950"/>
    <lineage>
        <taxon>Bacteria</taxon>
        <taxon>Bacillati</taxon>
        <taxon>Bacillota</taxon>
        <taxon>Bacilli</taxon>
        <taxon>Bacillales</taxon>
        <taxon>Gemellaceae</taxon>
        <taxon>Gemelliphila</taxon>
    </lineage>
</organism>
<dbReference type="EMBL" id="JACBYF010000009">
    <property type="protein sequence ID" value="NYS47606.1"/>
    <property type="molecule type" value="Genomic_DNA"/>
</dbReference>
<dbReference type="Proteomes" id="UP000531840">
    <property type="component" value="Unassembled WGS sequence"/>
</dbReference>
<comment type="caution">
    <text evidence="2">The sequence shown here is derived from an EMBL/GenBank/DDBJ whole genome shotgun (WGS) entry which is preliminary data.</text>
</comment>
<dbReference type="InterPro" id="IPR038692">
    <property type="entry name" value="Cthe_2751_sf"/>
</dbReference>
<gene>
    <name evidence="2" type="ORF">HZY85_05260</name>
</gene>
<evidence type="ECO:0000313" key="2">
    <source>
        <dbReference type="EMBL" id="NYS47606.1"/>
    </source>
</evidence>
<evidence type="ECO:0000313" key="3">
    <source>
        <dbReference type="Proteomes" id="UP000531840"/>
    </source>
</evidence>
<proteinExistence type="predicted"/>
<name>A0ABX2T3M5_9BACL</name>
<evidence type="ECO:0000259" key="1">
    <source>
        <dbReference type="Pfam" id="PF16804"/>
    </source>
</evidence>
<dbReference type="Gene3D" id="1.25.40.750">
    <property type="entry name" value="Domain of unknown function DUF5071"/>
    <property type="match status" value="1"/>
</dbReference>
<protein>
    <submittedName>
        <fullName evidence="2">DUF5071 domain-containing protein</fullName>
    </submittedName>
</protein>
<keyword evidence="3" id="KW-1185">Reference proteome</keyword>
<dbReference type="Pfam" id="PF16804">
    <property type="entry name" value="DUF5071"/>
    <property type="match status" value="1"/>
</dbReference>
<feature type="domain" description="DUF5071" evidence="1">
    <location>
        <begin position="8"/>
        <end position="121"/>
    </location>
</feature>
<dbReference type="RefSeq" id="WP_179941394.1">
    <property type="nucleotide sequence ID" value="NZ_JACBYF010000009.1"/>
</dbReference>
<sequence length="133" mass="15893">MRNKSIILPKDKFDLEICKNLQNLSDELFLEVTSELLTWLQDGNWPIFPEIIKLFIAKQDIAMDEISKVFNTNNVIWQYWILSELYPRLTAKNKMLINKQLEKFFNKLSLKEEKDEDDMNVIELLPFILNKKI</sequence>
<dbReference type="InterPro" id="IPR031837">
    <property type="entry name" value="DUF5071"/>
</dbReference>